<organism evidence="1 2">
    <name type="scientific">Xenophilus arseniciresistens</name>
    <dbReference type="NCBI Taxonomy" id="1283306"/>
    <lineage>
        <taxon>Bacteria</taxon>
        <taxon>Pseudomonadati</taxon>
        <taxon>Pseudomonadota</taxon>
        <taxon>Betaproteobacteria</taxon>
        <taxon>Burkholderiales</taxon>
        <taxon>Comamonadaceae</taxon>
        <taxon>Xenophilus</taxon>
    </lineage>
</organism>
<protein>
    <submittedName>
        <fullName evidence="1">DUF3025 domain-containing protein</fullName>
    </submittedName>
</protein>
<proteinExistence type="predicted"/>
<dbReference type="Proteomes" id="UP001212602">
    <property type="component" value="Unassembled WGS sequence"/>
</dbReference>
<reference evidence="1" key="1">
    <citation type="submission" date="2023-01" db="EMBL/GenBank/DDBJ databases">
        <title>Xenophilus mangrovi sp. nov., isolated from soil of Mangrove nature reserve.</title>
        <authorList>
            <person name="Xu S."/>
            <person name="Liu Z."/>
            <person name="Xu Y."/>
        </authorList>
    </citation>
    <scope>NUCLEOTIDE SEQUENCE</scope>
    <source>
        <strain evidence="1">YW8</strain>
    </source>
</reference>
<dbReference type="AlphaFoldDB" id="A0AAE3NAZ8"/>
<comment type="caution">
    <text evidence="1">The sequence shown here is derived from an EMBL/GenBank/DDBJ whole genome shotgun (WGS) entry which is preliminary data.</text>
</comment>
<evidence type="ECO:0000313" key="2">
    <source>
        <dbReference type="Proteomes" id="UP001212602"/>
    </source>
</evidence>
<dbReference type="Pfam" id="PF11227">
    <property type="entry name" value="DUF3025"/>
    <property type="match status" value="1"/>
</dbReference>
<keyword evidence="2" id="KW-1185">Reference proteome</keyword>
<sequence>MISGVNWAEPWLAPYAGAGRCAQAVIPQLGVAGALNTHGCAGPPRFVEQQALPANEAYESFIARTGTVPTRDNFHDFFNGLVWLAFPQAKRRLNDLQAAEIARCGVGPTRGPVRDALTLFDENGAVLQAPSALWEALRARDWLRLFVGQRALWQQARLLVFGHALMEKLLAGRKDATAHVLLAPGSGAFSIAPEDGAIAAALQAGHLAQKPFTPLPILGVPLWCAGNEDFCFYDDLRVFRPRRNPEKTTRKAPAHDRRAA</sequence>
<dbReference type="InterPro" id="IPR021390">
    <property type="entry name" value="DUF3025"/>
</dbReference>
<name>A0AAE3NAZ8_9BURK</name>
<accession>A0AAE3NAZ8</accession>
<evidence type="ECO:0000313" key="1">
    <source>
        <dbReference type="EMBL" id="MDA7417849.1"/>
    </source>
</evidence>
<gene>
    <name evidence="1" type="ORF">PGB34_15905</name>
</gene>
<dbReference type="EMBL" id="JAQIPB010000007">
    <property type="protein sequence ID" value="MDA7417849.1"/>
    <property type="molecule type" value="Genomic_DNA"/>
</dbReference>
<dbReference type="RefSeq" id="WP_271429085.1">
    <property type="nucleotide sequence ID" value="NZ_JAQIPB010000007.1"/>
</dbReference>